<dbReference type="EMBL" id="BATC01000015">
    <property type="protein sequence ID" value="GAD58952.1"/>
    <property type="molecule type" value="Genomic_DNA"/>
</dbReference>
<accession>A0A8E0KM40</accession>
<comment type="caution">
    <text evidence="2">The sequence shown here is derived from an EMBL/GenBank/DDBJ whole genome shotgun (WGS) entry which is preliminary data.</text>
</comment>
<dbReference type="Pfam" id="PF09980">
    <property type="entry name" value="DUF2214"/>
    <property type="match status" value="1"/>
</dbReference>
<evidence type="ECO:0000313" key="2">
    <source>
        <dbReference type="EMBL" id="GAD58952.1"/>
    </source>
</evidence>
<dbReference type="InterPro" id="IPR018706">
    <property type="entry name" value="DUF2214_membrane"/>
</dbReference>
<keyword evidence="1" id="KW-0812">Transmembrane</keyword>
<feature type="transmembrane region" description="Helical" evidence="1">
    <location>
        <begin position="6"/>
        <end position="28"/>
    </location>
</feature>
<gene>
    <name evidence="2" type="ORF">MBEBAB_1202</name>
</gene>
<dbReference type="AlphaFoldDB" id="A0A8E0KM40"/>
<proteinExistence type="predicted"/>
<dbReference type="Proteomes" id="UP000016569">
    <property type="component" value="Unassembled WGS sequence"/>
</dbReference>
<organism evidence="2 3">
    <name type="scientific">Brevundimonas abyssalis TAR-001</name>
    <dbReference type="NCBI Taxonomy" id="1391729"/>
    <lineage>
        <taxon>Bacteria</taxon>
        <taxon>Pseudomonadati</taxon>
        <taxon>Pseudomonadota</taxon>
        <taxon>Alphaproteobacteria</taxon>
        <taxon>Caulobacterales</taxon>
        <taxon>Caulobacteraceae</taxon>
        <taxon>Brevundimonas</taxon>
    </lineage>
</organism>
<protein>
    <submittedName>
        <fullName evidence="2">Uncharacterized protein</fullName>
    </submittedName>
</protein>
<sequence length="146" mass="16008">MLDLTLAILHHILVFGLVAMIMGERVLLRAAPLDVDRLGHLDAGVGGAAALVLIVGVSRVIWGGKGWMFYEANPFFWAKLAVFGLIAAASIIPTLRFIAWRRARKADPAFQPEPADVARVRRWLGIEALLLLPLLAFAAAMARWPF</sequence>
<keyword evidence="1" id="KW-0472">Membrane</keyword>
<name>A0A8E0KM40_9CAUL</name>
<dbReference type="RefSeq" id="WP_021697048.1">
    <property type="nucleotide sequence ID" value="NZ_BATC01000015.1"/>
</dbReference>
<evidence type="ECO:0000256" key="1">
    <source>
        <dbReference type="SAM" id="Phobius"/>
    </source>
</evidence>
<feature type="transmembrane region" description="Helical" evidence="1">
    <location>
        <begin position="74"/>
        <end position="95"/>
    </location>
</feature>
<keyword evidence="1" id="KW-1133">Transmembrane helix</keyword>
<feature type="transmembrane region" description="Helical" evidence="1">
    <location>
        <begin position="123"/>
        <end position="144"/>
    </location>
</feature>
<keyword evidence="3" id="KW-1185">Reference proteome</keyword>
<feature type="transmembrane region" description="Helical" evidence="1">
    <location>
        <begin position="40"/>
        <end position="62"/>
    </location>
</feature>
<reference evidence="3" key="1">
    <citation type="journal article" date="2013" name="Genome Announc.">
        <title>Draft Genome Sequence of the Dimorphic Prosthecate Bacterium Brevundimonas abyssalis TAR-001T.</title>
        <authorList>
            <person name="Tsubouchi T."/>
            <person name="Nishi S."/>
            <person name="Usui K."/>
            <person name="Shimane Y."/>
            <person name="Takaki Y."/>
            <person name="Maruyama T."/>
            <person name="Hatada Y."/>
        </authorList>
    </citation>
    <scope>NUCLEOTIDE SEQUENCE [LARGE SCALE GENOMIC DNA]</scope>
    <source>
        <strain evidence="3">TAR-001</strain>
    </source>
</reference>
<evidence type="ECO:0000313" key="3">
    <source>
        <dbReference type="Proteomes" id="UP000016569"/>
    </source>
</evidence>